<evidence type="ECO:0000313" key="2">
    <source>
        <dbReference type="EMBL" id="GHE63045.1"/>
    </source>
</evidence>
<evidence type="ECO:0000256" key="1">
    <source>
        <dbReference type="SAM" id="Phobius"/>
    </source>
</evidence>
<gene>
    <name evidence="2" type="ORF">GCM10011340_17950</name>
</gene>
<keyword evidence="1" id="KW-0472">Membrane</keyword>
<keyword evidence="1" id="KW-1133">Transmembrane helix</keyword>
<evidence type="ECO:0000313" key="3">
    <source>
        <dbReference type="Proteomes" id="UP000658258"/>
    </source>
</evidence>
<proteinExistence type="predicted"/>
<dbReference type="RefSeq" id="WP_189629891.1">
    <property type="nucleotide sequence ID" value="NZ_BNAG01000002.1"/>
</dbReference>
<dbReference type="Proteomes" id="UP000658258">
    <property type="component" value="Unassembled WGS sequence"/>
</dbReference>
<keyword evidence="3" id="KW-1185">Reference proteome</keyword>
<comment type="caution">
    <text evidence="2">The sequence shown here is derived from an EMBL/GenBank/DDBJ whole genome shotgun (WGS) entry which is preliminary data.</text>
</comment>
<feature type="transmembrane region" description="Helical" evidence="1">
    <location>
        <begin position="111"/>
        <end position="135"/>
    </location>
</feature>
<dbReference type="Pfam" id="PF06197">
    <property type="entry name" value="DUF998"/>
    <property type="match status" value="1"/>
</dbReference>
<reference evidence="3" key="1">
    <citation type="journal article" date="2019" name="Int. J. Syst. Evol. Microbiol.">
        <title>The Global Catalogue of Microorganisms (GCM) 10K type strain sequencing project: providing services to taxonomists for standard genome sequencing and annotation.</title>
        <authorList>
            <consortium name="The Broad Institute Genomics Platform"/>
            <consortium name="The Broad Institute Genome Sequencing Center for Infectious Disease"/>
            <person name="Wu L."/>
            <person name="Ma J."/>
        </authorList>
    </citation>
    <scope>NUCLEOTIDE SEQUENCE [LARGE SCALE GENOMIC DNA]</scope>
    <source>
        <strain evidence="3">CGMCC 1.15111</strain>
    </source>
</reference>
<dbReference type="InterPro" id="IPR009339">
    <property type="entry name" value="DUF998"/>
</dbReference>
<accession>A0ABQ3I4E7</accession>
<feature type="transmembrane region" description="Helical" evidence="1">
    <location>
        <begin position="48"/>
        <end position="69"/>
    </location>
</feature>
<dbReference type="EMBL" id="BNAG01000002">
    <property type="protein sequence ID" value="GHE63045.1"/>
    <property type="molecule type" value="Genomic_DNA"/>
</dbReference>
<sequence>MKKYALAGLFAPLLFLVTYLTLSTLRPEYSHLTNAISELGDVDAPYKWWWNIFGYGLTGLLIALFALGLYRHIKGQSTAKIVLVSLALSGILMTFSGIFPGDFEERSSATMLLHTVGSIGSFIAFMIAAFTLPIVLKKHYYWKKATGPSLALAWLSILSGFLRSGDMPGLGQRLGFTFYFLWIAYLAIKALKAPLPGEPNAIENHSQQNSTNEL</sequence>
<feature type="transmembrane region" description="Helical" evidence="1">
    <location>
        <begin position="81"/>
        <end position="99"/>
    </location>
</feature>
<name>A0ABQ3I4E7_9BACT</name>
<organism evidence="2 3">
    <name type="scientific">Roseivirga thermotolerans</name>
    <dbReference type="NCBI Taxonomy" id="1758176"/>
    <lineage>
        <taxon>Bacteria</taxon>
        <taxon>Pseudomonadati</taxon>
        <taxon>Bacteroidota</taxon>
        <taxon>Cytophagia</taxon>
        <taxon>Cytophagales</taxon>
        <taxon>Roseivirgaceae</taxon>
        <taxon>Roseivirga</taxon>
    </lineage>
</organism>
<protein>
    <recommendedName>
        <fullName evidence="4">DUF998 domain-containing protein</fullName>
    </recommendedName>
</protein>
<evidence type="ECO:0008006" key="4">
    <source>
        <dbReference type="Google" id="ProtNLM"/>
    </source>
</evidence>
<keyword evidence="1" id="KW-0812">Transmembrane</keyword>